<name>M2NG22_9FIRM</name>
<dbReference type="GO" id="GO:0016651">
    <property type="term" value="F:oxidoreductase activity, acting on NAD(P)H"/>
    <property type="evidence" value="ECO:0007669"/>
    <property type="project" value="UniProtKB-ARBA"/>
</dbReference>
<keyword evidence="3" id="KW-1185">Reference proteome</keyword>
<dbReference type="InterPro" id="IPR008254">
    <property type="entry name" value="Flavodoxin/NO_synth"/>
</dbReference>
<evidence type="ECO:0000313" key="3">
    <source>
        <dbReference type="Proteomes" id="UP000011758"/>
    </source>
</evidence>
<dbReference type="AlphaFoldDB" id="M2NG22"/>
<dbReference type="PROSITE" id="PS50902">
    <property type="entry name" value="FLAVODOXIN_LIKE"/>
    <property type="match status" value="1"/>
</dbReference>
<protein>
    <recommendedName>
        <fullName evidence="1">Flavodoxin-like domain-containing protein</fullName>
    </recommendedName>
</protein>
<evidence type="ECO:0000259" key="1">
    <source>
        <dbReference type="PROSITE" id="PS50902"/>
    </source>
</evidence>
<accession>M2NG22</accession>
<dbReference type="OrthoDB" id="2146857at2"/>
<dbReference type="RefSeq" id="WP_004801780.1">
    <property type="nucleotide sequence ID" value="NZ_KB446647.1"/>
</dbReference>
<reference evidence="2 3" key="1">
    <citation type="submission" date="2013-02" db="EMBL/GenBank/DDBJ databases">
        <title>The Genome Sequence of Lactobacillus catenaformis F0143.</title>
        <authorList>
            <consortium name="The Broad Institute Genome Sequencing Platform"/>
            <person name="Earl A."/>
            <person name="Ward D."/>
            <person name="Feldgarden M."/>
            <person name="Gevers D."/>
            <person name="Izard J."/>
            <person name="Blanton J.M."/>
            <person name="Mathney J."/>
            <person name="Dewhirst F.E."/>
            <person name="Young S.K."/>
            <person name="Zeng Q."/>
            <person name="Gargeya S."/>
            <person name="Fitzgerald M."/>
            <person name="Haas B."/>
            <person name="Abouelleil A."/>
            <person name="Alvarado L."/>
            <person name="Arachchi H.M."/>
            <person name="Berlin A."/>
            <person name="Chapman S.B."/>
            <person name="Gearin G."/>
            <person name="Goldberg J."/>
            <person name="Griggs A."/>
            <person name="Gujja S."/>
            <person name="Hansen M."/>
            <person name="Heiman D."/>
            <person name="Howarth C."/>
            <person name="Larimer J."/>
            <person name="Lui A."/>
            <person name="MacDonald P.J.P."/>
            <person name="McCowen C."/>
            <person name="Montmayeur A."/>
            <person name="Murphy C."/>
            <person name="Neiman D."/>
            <person name="Pearson M."/>
            <person name="Priest M."/>
            <person name="Roberts A."/>
            <person name="Saif S."/>
            <person name="Shea T."/>
            <person name="Sisk P."/>
            <person name="Stolte C."/>
            <person name="Sykes S."/>
            <person name="Wortman J."/>
            <person name="Nusbaum C."/>
            <person name="Birren B."/>
        </authorList>
    </citation>
    <scope>NUCLEOTIDE SEQUENCE [LARGE SCALE GENOMIC DNA]</scope>
    <source>
        <strain evidence="2 3">OT 569</strain>
    </source>
</reference>
<dbReference type="GO" id="GO:0070819">
    <property type="term" value="F:menaquinone-dependent protoporphyrinogen oxidase activity"/>
    <property type="evidence" value="ECO:0007669"/>
    <property type="project" value="TreeGrafter"/>
</dbReference>
<gene>
    <name evidence="2" type="ORF">HMPREF9943_00549</name>
</gene>
<sequence length="172" mass="20228">MITILYKTKHGSTRKIGKVLDTYLEHRCQLMDLNDVNIESLEKSDSIVLGIPVYYGKLDEEMVYFVRNHQDLLISKHYSIYVVALAHREFMKYLSETFDYYILKNVKTMAGLGGALYYPELSLHERMILTLMNTRMPVIPKEHNEKIFENFNNDEIRRFAEKIKKIDEAAAQ</sequence>
<dbReference type="PANTHER" id="PTHR38030:SF2">
    <property type="entry name" value="PROTOPORPHYRINOGEN IX DEHYDROGENASE [QUINONE]"/>
    <property type="match status" value="1"/>
</dbReference>
<dbReference type="SUPFAM" id="SSF52218">
    <property type="entry name" value="Flavoproteins"/>
    <property type="match status" value="1"/>
</dbReference>
<dbReference type="InterPro" id="IPR029039">
    <property type="entry name" value="Flavoprotein-like_sf"/>
</dbReference>
<dbReference type="InterPro" id="IPR026816">
    <property type="entry name" value="Flavodoxin_dom"/>
</dbReference>
<dbReference type="Gene3D" id="3.40.50.360">
    <property type="match status" value="1"/>
</dbReference>
<dbReference type="BioCyc" id="ECAT999415-HMP:GTTI-569-MONOMER"/>
<dbReference type="PANTHER" id="PTHR38030">
    <property type="entry name" value="PROTOPORPHYRINOGEN IX DEHYDROGENASE [MENAQUINONE]"/>
    <property type="match status" value="1"/>
</dbReference>
<dbReference type="EMBL" id="AGEJ01000010">
    <property type="protein sequence ID" value="EMD17178.1"/>
    <property type="molecule type" value="Genomic_DNA"/>
</dbReference>
<dbReference type="GO" id="GO:0010181">
    <property type="term" value="F:FMN binding"/>
    <property type="evidence" value="ECO:0007669"/>
    <property type="project" value="InterPro"/>
</dbReference>
<comment type="caution">
    <text evidence="2">The sequence shown here is derived from an EMBL/GenBank/DDBJ whole genome shotgun (WGS) entry which is preliminary data.</text>
</comment>
<proteinExistence type="predicted"/>
<feature type="domain" description="Flavodoxin-like" evidence="1">
    <location>
        <begin position="2"/>
        <end position="156"/>
    </location>
</feature>
<dbReference type="Proteomes" id="UP000011758">
    <property type="component" value="Unassembled WGS sequence"/>
</dbReference>
<dbReference type="eggNOG" id="COG4635">
    <property type="taxonomic scope" value="Bacteria"/>
</dbReference>
<evidence type="ECO:0000313" key="2">
    <source>
        <dbReference type="EMBL" id="EMD17178.1"/>
    </source>
</evidence>
<dbReference type="InterPro" id="IPR052200">
    <property type="entry name" value="Protoporphyrinogen_IX_DH"/>
</dbReference>
<organism evidence="2 3">
    <name type="scientific">Eggerthia catenaformis OT 569 = DSM 20559</name>
    <dbReference type="NCBI Taxonomy" id="999415"/>
    <lineage>
        <taxon>Bacteria</taxon>
        <taxon>Bacillati</taxon>
        <taxon>Bacillota</taxon>
        <taxon>Erysipelotrichia</taxon>
        <taxon>Erysipelotrichales</taxon>
        <taxon>Coprobacillaceae</taxon>
        <taxon>Eggerthia</taxon>
    </lineage>
</organism>
<dbReference type="STRING" id="999415.HMPREF9943_00549"/>
<dbReference type="GO" id="GO:0006783">
    <property type="term" value="P:heme biosynthetic process"/>
    <property type="evidence" value="ECO:0007669"/>
    <property type="project" value="TreeGrafter"/>
</dbReference>
<dbReference type="Pfam" id="PF12724">
    <property type="entry name" value="Flavodoxin_5"/>
    <property type="match status" value="1"/>
</dbReference>